<dbReference type="GO" id="GO:0055129">
    <property type="term" value="P:L-proline biosynthetic process"/>
    <property type="evidence" value="ECO:0007669"/>
    <property type="project" value="UniProtKB-UniRule"/>
</dbReference>
<comment type="subcellular location">
    <subcellularLocation>
        <location evidence="8">Cytoplasm</location>
    </subcellularLocation>
</comment>
<feature type="binding site" evidence="8">
    <location>
        <position position="136"/>
    </location>
    <ligand>
        <name>substrate</name>
    </ligand>
</feature>
<dbReference type="GO" id="GO:0003723">
    <property type="term" value="F:RNA binding"/>
    <property type="evidence" value="ECO:0007669"/>
    <property type="project" value="InterPro"/>
</dbReference>
<feature type="binding site" evidence="8">
    <location>
        <position position="49"/>
    </location>
    <ligand>
        <name>substrate</name>
    </ligand>
</feature>
<dbReference type="InterPro" id="IPR019797">
    <property type="entry name" value="Glutamate_5-kinase_CS"/>
</dbReference>
<dbReference type="PIRSF" id="PIRSF000729">
    <property type="entry name" value="GK"/>
    <property type="match status" value="1"/>
</dbReference>
<keyword evidence="7 8" id="KW-0067">ATP-binding</keyword>
<dbReference type="Pfam" id="PF00696">
    <property type="entry name" value="AA_kinase"/>
    <property type="match status" value="1"/>
</dbReference>
<dbReference type="InterPro" id="IPR015947">
    <property type="entry name" value="PUA-like_sf"/>
</dbReference>
<gene>
    <name evidence="8" type="primary">proB</name>
    <name evidence="10" type="ORF">ADN00_00410</name>
</gene>
<keyword evidence="11" id="KW-1185">Reference proteome</keyword>
<feature type="binding site" evidence="8">
    <location>
        <begin position="168"/>
        <end position="169"/>
    </location>
    <ligand>
        <name>ATP</name>
        <dbReference type="ChEBI" id="CHEBI:30616"/>
    </ligand>
</feature>
<dbReference type="GO" id="GO:0005829">
    <property type="term" value="C:cytosol"/>
    <property type="evidence" value="ECO:0007669"/>
    <property type="project" value="TreeGrafter"/>
</dbReference>
<dbReference type="Pfam" id="PF01472">
    <property type="entry name" value="PUA"/>
    <property type="match status" value="1"/>
</dbReference>
<dbReference type="FunFam" id="3.40.1160.10:FF:000018">
    <property type="entry name" value="Glutamate 5-kinase"/>
    <property type="match status" value="1"/>
</dbReference>
<sequence>MSSKRIVIKLGTSTITAGSAKISYPGLIDLARQVSILRQMGYEVIIISSGAIAAGRQILAQKDLPRQIPAKQMLAAIGQSKLMGIYTQIFGMYDLIVGQVLLTKDDLLDRRRYLNARNTLNALLSYRVIPIINENDTVATEEIRFGDNDNLSALVTNVLEADLLVLLTDQDGLYTSDPRSDPQARMISEVATEHIPEDLWQAAGGSVSGLGTGGMHTKLSAADLARKSGATVFIANGNTPDIIIKIVNGAARGTKFLPSNSTLESRKRYMLAGVQASTGILYIDPGAEKAIKKGGSLLPVGLVKIAGSFERGDIVRVRSAKLQEIAIGITNYSSDDLERIQGKNSTLIEDIVGYSYGDEVIHHNNMMLV</sequence>
<keyword evidence="4 8" id="KW-0808">Transferase</keyword>
<dbReference type="Gene3D" id="2.30.130.10">
    <property type="entry name" value="PUA domain"/>
    <property type="match status" value="1"/>
</dbReference>
<dbReference type="Gene3D" id="3.40.1160.10">
    <property type="entry name" value="Acetylglutamate kinase-like"/>
    <property type="match status" value="2"/>
</dbReference>
<dbReference type="EC" id="2.7.2.11" evidence="8"/>
<evidence type="ECO:0000256" key="1">
    <source>
        <dbReference type="ARBA" id="ARBA00022490"/>
    </source>
</evidence>
<evidence type="ECO:0000259" key="9">
    <source>
        <dbReference type="SMART" id="SM00359"/>
    </source>
</evidence>
<dbReference type="InterPro" id="IPR011529">
    <property type="entry name" value="Glu_5kinase"/>
</dbReference>
<keyword evidence="2 8" id="KW-0028">Amino-acid biosynthesis</keyword>
<keyword evidence="6 8" id="KW-0418">Kinase</keyword>
<comment type="pathway">
    <text evidence="8">Amino-acid biosynthesis; L-proline biosynthesis; L-glutamate 5-semialdehyde from L-glutamate: step 1/2.</text>
</comment>
<proteinExistence type="inferred from homology"/>
<dbReference type="Proteomes" id="UP000050417">
    <property type="component" value="Unassembled WGS sequence"/>
</dbReference>
<dbReference type="OrthoDB" id="9804434at2"/>
<dbReference type="GO" id="GO:0004349">
    <property type="term" value="F:glutamate 5-kinase activity"/>
    <property type="evidence" value="ECO:0007669"/>
    <property type="project" value="UniProtKB-UniRule"/>
</dbReference>
<keyword evidence="5 8" id="KW-0547">Nucleotide-binding</keyword>
<comment type="catalytic activity">
    <reaction evidence="8">
        <text>L-glutamate + ATP = L-glutamyl 5-phosphate + ADP</text>
        <dbReference type="Rhea" id="RHEA:14877"/>
        <dbReference type="ChEBI" id="CHEBI:29985"/>
        <dbReference type="ChEBI" id="CHEBI:30616"/>
        <dbReference type="ChEBI" id="CHEBI:58274"/>
        <dbReference type="ChEBI" id="CHEBI:456216"/>
        <dbReference type="EC" id="2.7.2.11"/>
    </reaction>
</comment>
<accession>A0A0P6XMG2</accession>
<dbReference type="EMBL" id="LGCL01000002">
    <property type="protein sequence ID" value="KPL81037.1"/>
    <property type="molecule type" value="Genomic_DNA"/>
</dbReference>
<evidence type="ECO:0000256" key="6">
    <source>
        <dbReference type="ARBA" id="ARBA00022777"/>
    </source>
</evidence>
<reference evidence="10 11" key="1">
    <citation type="submission" date="2015-07" db="EMBL/GenBank/DDBJ databases">
        <title>Genome sequence of Ornatilinea apprima DSM 23815.</title>
        <authorList>
            <person name="Hemp J."/>
            <person name="Ward L.M."/>
            <person name="Pace L.A."/>
            <person name="Fischer W.W."/>
        </authorList>
    </citation>
    <scope>NUCLEOTIDE SEQUENCE [LARGE SCALE GENOMIC DNA]</scope>
    <source>
        <strain evidence="10 11">P3M-1</strain>
    </source>
</reference>
<dbReference type="InterPro" id="IPR036974">
    <property type="entry name" value="PUA_sf"/>
</dbReference>
<feature type="binding site" evidence="8">
    <location>
        <begin position="212"/>
        <end position="218"/>
    </location>
    <ligand>
        <name>ATP</name>
        <dbReference type="ChEBI" id="CHEBI:30616"/>
    </ligand>
</feature>
<protein>
    <recommendedName>
        <fullName evidence="8">Glutamate 5-kinase</fullName>
        <ecNumber evidence="8">2.7.2.11</ecNumber>
    </recommendedName>
    <alternativeName>
        <fullName evidence="8">Gamma-glutamyl kinase</fullName>
        <shortName evidence="8">GK</shortName>
    </alternativeName>
</protein>
<dbReference type="PROSITE" id="PS00902">
    <property type="entry name" value="GLUTAMATE_5_KINASE"/>
    <property type="match status" value="1"/>
</dbReference>
<dbReference type="PRINTS" id="PR00474">
    <property type="entry name" value="GLU5KINASE"/>
</dbReference>
<comment type="function">
    <text evidence="8">Catalyzes the transfer of a phosphate group to glutamate to form L-glutamate 5-phosphate.</text>
</comment>
<dbReference type="SUPFAM" id="SSF88697">
    <property type="entry name" value="PUA domain-like"/>
    <property type="match status" value="1"/>
</dbReference>
<feature type="binding site" evidence="8">
    <location>
        <position position="148"/>
    </location>
    <ligand>
        <name>substrate</name>
    </ligand>
</feature>
<dbReference type="HAMAP" id="MF_00456">
    <property type="entry name" value="ProB"/>
    <property type="match status" value="1"/>
</dbReference>
<evidence type="ECO:0000256" key="8">
    <source>
        <dbReference type="HAMAP-Rule" id="MF_00456"/>
    </source>
</evidence>
<dbReference type="SUPFAM" id="SSF53633">
    <property type="entry name" value="Carbamate kinase-like"/>
    <property type="match status" value="1"/>
</dbReference>
<dbReference type="UniPathway" id="UPA00098">
    <property type="reaction ID" value="UER00359"/>
</dbReference>
<evidence type="ECO:0000256" key="2">
    <source>
        <dbReference type="ARBA" id="ARBA00022605"/>
    </source>
</evidence>
<dbReference type="CDD" id="cd21157">
    <property type="entry name" value="PUA_G5K"/>
    <property type="match status" value="1"/>
</dbReference>
<comment type="similarity">
    <text evidence="8">Belongs to the glutamate 5-kinase family.</text>
</comment>
<dbReference type="InterPro" id="IPR041739">
    <property type="entry name" value="G5K_ProB"/>
</dbReference>
<dbReference type="InterPro" id="IPR036393">
    <property type="entry name" value="AceGlu_kinase-like_sf"/>
</dbReference>
<evidence type="ECO:0000256" key="3">
    <source>
        <dbReference type="ARBA" id="ARBA00022650"/>
    </source>
</evidence>
<dbReference type="RefSeq" id="WP_075060977.1">
    <property type="nucleotide sequence ID" value="NZ_LGCL01000002.1"/>
</dbReference>
<dbReference type="PANTHER" id="PTHR43654">
    <property type="entry name" value="GLUTAMATE 5-KINASE"/>
    <property type="match status" value="1"/>
</dbReference>
<dbReference type="GO" id="GO:0005524">
    <property type="term" value="F:ATP binding"/>
    <property type="evidence" value="ECO:0007669"/>
    <property type="project" value="UniProtKB-KW"/>
</dbReference>
<comment type="caution">
    <text evidence="10">The sequence shown here is derived from an EMBL/GenBank/DDBJ whole genome shotgun (WGS) entry which is preliminary data.</text>
</comment>
<dbReference type="InterPro" id="IPR001048">
    <property type="entry name" value="Asp/Glu/Uridylate_kinase"/>
</dbReference>
<keyword evidence="1 8" id="KW-0963">Cytoplasm</keyword>
<dbReference type="InterPro" id="IPR005715">
    <property type="entry name" value="Glu_5kinase/COase_Synthase"/>
</dbReference>
<organism evidence="10 11">
    <name type="scientific">Ornatilinea apprima</name>
    <dbReference type="NCBI Taxonomy" id="1134406"/>
    <lineage>
        <taxon>Bacteria</taxon>
        <taxon>Bacillati</taxon>
        <taxon>Chloroflexota</taxon>
        <taxon>Anaerolineae</taxon>
        <taxon>Anaerolineales</taxon>
        <taxon>Anaerolineaceae</taxon>
        <taxon>Ornatilinea</taxon>
    </lineage>
</organism>
<evidence type="ECO:0000313" key="10">
    <source>
        <dbReference type="EMBL" id="KPL81037.1"/>
    </source>
</evidence>
<dbReference type="PROSITE" id="PS50890">
    <property type="entry name" value="PUA"/>
    <property type="match status" value="1"/>
</dbReference>
<dbReference type="PATRIC" id="fig|1134406.4.peg.3475"/>
<evidence type="ECO:0000313" key="11">
    <source>
        <dbReference type="Proteomes" id="UP000050417"/>
    </source>
</evidence>
<dbReference type="NCBIfam" id="TIGR01027">
    <property type="entry name" value="proB"/>
    <property type="match status" value="1"/>
</dbReference>
<dbReference type="SMART" id="SM00359">
    <property type="entry name" value="PUA"/>
    <property type="match status" value="1"/>
</dbReference>
<dbReference type="InterPro" id="IPR002478">
    <property type="entry name" value="PUA"/>
</dbReference>
<dbReference type="PANTHER" id="PTHR43654:SF1">
    <property type="entry name" value="ISOPENTENYL PHOSPHATE KINASE"/>
    <property type="match status" value="1"/>
</dbReference>
<keyword evidence="3 8" id="KW-0641">Proline biosynthesis</keyword>
<evidence type="ECO:0000256" key="7">
    <source>
        <dbReference type="ARBA" id="ARBA00022840"/>
    </source>
</evidence>
<name>A0A0P6XMG2_9CHLR</name>
<evidence type="ECO:0000256" key="4">
    <source>
        <dbReference type="ARBA" id="ARBA00022679"/>
    </source>
</evidence>
<feature type="binding site" evidence="8">
    <location>
        <position position="9"/>
    </location>
    <ligand>
        <name>ATP</name>
        <dbReference type="ChEBI" id="CHEBI:30616"/>
    </ligand>
</feature>
<feature type="domain" description="PUA" evidence="9">
    <location>
        <begin position="279"/>
        <end position="361"/>
    </location>
</feature>
<dbReference type="CDD" id="cd04242">
    <property type="entry name" value="AAK_G5K_ProB"/>
    <property type="match status" value="1"/>
</dbReference>
<dbReference type="AlphaFoldDB" id="A0A0P6XMG2"/>
<dbReference type="InterPro" id="IPR001057">
    <property type="entry name" value="Glu/AcGlu_kinase"/>
</dbReference>
<evidence type="ECO:0000256" key="5">
    <source>
        <dbReference type="ARBA" id="ARBA00022741"/>
    </source>
</evidence>
<dbReference type="STRING" id="1134406.ADN00_00410"/>